<dbReference type="RefSeq" id="WP_015772414.1">
    <property type="nucleotide sequence ID" value="NC_013174.1"/>
</dbReference>
<dbReference type="AlphaFoldDB" id="C7R1F1"/>
<dbReference type="GO" id="GO:0006281">
    <property type="term" value="P:DNA repair"/>
    <property type="evidence" value="ECO:0007669"/>
    <property type="project" value="InterPro"/>
</dbReference>
<dbReference type="OrthoDB" id="4547053at2"/>
<dbReference type="SUPFAM" id="SSF103084">
    <property type="entry name" value="Holliday junction resolvase RusA"/>
    <property type="match status" value="1"/>
</dbReference>
<reference evidence="1" key="2">
    <citation type="submission" date="2009-08" db="EMBL/GenBank/DDBJ databases">
        <title>The complete genome of Jonesia denitrificans DSM 20603.</title>
        <authorList>
            <consortium name="US DOE Joint Genome Institute (JGI-PGF)"/>
            <person name="Lucas S."/>
            <person name="Copeland A."/>
            <person name="Lapidus A."/>
            <person name="Glavina del Rio T."/>
            <person name="Dalin E."/>
            <person name="Tice H."/>
            <person name="Bruce D."/>
            <person name="Goodwin L."/>
            <person name="Pitluck S."/>
            <person name="Kyrpides N."/>
            <person name="Mavromatis K."/>
            <person name="Ivanova N."/>
            <person name="Ovchinnikova G."/>
            <person name="Saunders E."/>
            <person name="Brettin T."/>
            <person name="Detter J.C."/>
            <person name="Han C."/>
            <person name="Larimer F."/>
            <person name="Land M."/>
            <person name="Hauser L."/>
            <person name="Markowitz V."/>
            <person name="Cheng J.-F."/>
            <person name="Hugenholtz P."/>
            <person name="Woyke T."/>
            <person name="Wu D."/>
            <person name="Pukall R."/>
            <person name="Klenk H.-P."/>
            <person name="Eisen J.A."/>
        </authorList>
    </citation>
    <scope>NUCLEOTIDE SEQUENCE</scope>
    <source>
        <strain>DSM 20603</strain>
    </source>
</reference>
<reference evidence="1 3" key="1">
    <citation type="journal article" date="2009" name="Stand. Genomic Sci.">
        <title>Complete genome sequence of Jonesia denitrificans type strain (Prevot 55134).</title>
        <authorList>
            <person name="Pukall R."/>
            <person name="Gehrich-Schroter G."/>
            <person name="Lapidus A."/>
            <person name="Nolan M."/>
            <person name="Glavina Del Rio T."/>
            <person name="Lucas S."/>
            <person name="Chen F."/>
            <person name="Tice H."/>
            <person name="Pitluck S."/>
            <person name="Cheng J.F."/>
            <person name="Copeland A."/>
            <person name="Saunders E."/>
            <person name="Brettin T."/>
            <person name="Detter J.C."/>
            <person name="Bruce D."/>
            <person name="Goodwin L."/>
            <person name="Pati A."/>
            <person name="Ivanova N."/>
            <person name="Mavromatis K."/>
            <person name="Ovchinnikova G."/>
            <person name="Chen A."/>
            <person name="Palaniappan K."/>
            <person name="Land M."/>
            <person name="Hauser L."/>
            <person name="Chang Y.J."/>
            <person name="Jeffries C.D."/>
            <person name="Chain P."/>
            <person name="Goker M."/>
            <person name="Bristow J."/>
            <person name="Eisen J.A."/>
            <person name="Markowitz V."/>
            <person name="Hugenholtz P."/>
            <person name="Kyrpides N.C."/>
            <person name="Klenk H.P."/>
            <person name="Han C."/>
        </authorList>
    </citation>
    <scope>NUCLEOTIDE SEQUENCE [LARGE SCALE GENOMIC DNA]</scope>
    <source>
        <strain evidence="3">ATCC 14870 / DSM 20603 / BCRC 15368 / CIP 55.134 / JCM 11481 / NBRC 15587 / NCTC 10816 / Prevot 55134</strain>
        <strain evidence="1">DSM 20603</strain>
    </source>
</reference>
<dbReference type="GO" id="GO:0000287">
    <property type="term" value="F:magnesium ion binding"/>
    <property type="evidence" value="ECO:0007669"/>
    <property type="project" value="InterPro"/>
</dbReference>
<keyword evidence="3" id="KW-1185">Reference proteome</keyword>
<evidence type="ECO:0000313" key="2">
    <source>
        <dbReference type="EMBL" id="ACV09924.1"/>
    </source>
</evidence>
<organism evidence="1 3">
    <name type="scientific">Jonesia denitrificans (strain ATCC 14870 / DSM 20603 / BCRC 15368 / CIP 55.134 / JCM 11481 / NBRC 15587 / NCTC 10816 / Prevot 55134)</name>
    <name type="common">Listeria denitrificans</name>
    <dbReference type="NCBI Taxonomy" id="471856"/>
    <lineage>
        <taxon>Bacteria</taxon>
        <taxon>Bacillati</taxon>
        <taxon>Actinomycetota</taxon>
        <taxon>Actinomycetes</taxon>
        <taxon>Micrococcales</taxon>
        <taxon>Jonesiaceae</taxon>
        <taxon>Jonesia</taxon>
    </lineage>
</organism>
<dbReference type="EMBL" id="CP001706">
    <property type="protein sequence ID" value="ACV09924.1"/>
    <property type="molecule type" value="Genomic_DNA"/>
</dbReference>
<evidence type="ECO:0000313" key="1">
    <source>
        <dbReference type="EMBL" id="ACV09786.1"/>
    </source>
</evidence>
<sequence length="131" mass="14912">MKVDFLIPQAMILTSNQRLNPHVKAKKTKALRQLAESESRGLRGPTPCRVIAWLGFQDRRRRDAPNWWPTIKALIDGMVDAGVWEDDNSTIIQGPDHRILDYRCQKGHVYVSIEIGPPEPARSSFLEHAKS</sequence>
<dbReference type="STRING" id="471856.Jden_2149"/>
<name>C7R1F1_JONDD</name>
<dbReference type="HOGENOM" id="CLU_126035_0_0_11"/>
<dbReference type="InterPro" id="IPR036614">
    <property type="entry name" value="RusA-like_sf"/>
</dbReference>
<evidence type="ECO:0000313" key="3">
    <source>
        <dbReference type="Proteomes" id="UP000000628"/>
    </source>
</evidence>
<accession>C7R1F1</accession>
<dbReference type="EMBL" id="CP001706">
    <property type="protein sequence ID" value="ACV09786.1"/>
    <property type="molecule type" value="Genomic_DNA"/>
</dbReference>
<proteinExistence type="predicted"/>
<gene>
    <name evidence="1" type="ordered locus">Jden_2149</name>
    <name evidence="2" type="ordered locus">Jden_2289</name>
</gene>
<protein>
    <submittedName>
        <fullName evidence="1">Endodeoxyribonuclease RusA</fullName>
    </submittedName>
</protein>
<dbReference type="Gene3D" id="3.30.1330.70">
    <property type="entry name" value="Holliday junction resolvase RusA"/>
    <property type="match status" value="1"/>
</dbReference>
<dbReference type="KEGG" id="jde:Jden_2289"/>
<dbReference type="KEGG" id="jde:Jden_2149"/>
<dbReference type="Proteomes" id="UP000000628">
    <property type="component" value="Chromosome"/>
</dbReference>
<dbReference type="GO" id="GO:0006310">
    <property type="term" value="P:DNA recombination"/>
    <property type="evidence" value="ECO:0007669"/>
    <property type="project" value="InterPro"/>
</dbReference>